<proteinExistence type="predicted"/>
<keyword evidence="6" id="KW-1185">Reference proteome</keyword>
<dbReference type="Gene3D" id="3.20.20.330">
    <property type="entry name" value="Homocysteine-binding-like domain"/>
    <property type="match status" value="1"/>
</dbReference>
<keyword evidence="3" id="KW-0862">Zinc</keyword>
<keyword evidence="1 3" id="KW-0489">Methyltransferase</keyword>
<comment type="cofactor">
    <cofactor evidence="3">
        <name>Zn(2+)</name>
        <dbReference type="ChEBI" id="CHEBI:29105"/>
    </cofactor>
</comment>
<feature type="domain" description="Hcy-binding" evidence="4">
    <location>
        <begin position="34"/>
        <end position="340"/>
    </location>
</feature>
<dbReference type="SUPFAM" id="SSF82282">
    <property type="entry name" value="Homocysteine S-methyltransferase"/>
    <property type="match status" value="1"/>
</dbReference>
<evidence type="ECO:0000256" key="1">
    <source>
        <dbReference type="ARBA" id="ARBA00022603"/>
    </source>
</evidence>
<feature type="binding site" evidence="3">
    <location>
        <position position="256"/>
    </location>
    <ligand>
        <name>Zn(2+)</name>
        <dbReference type="ChEBI" id="CHEBI:29105"/>
    </ligand>
</feature>
<dbReference type="GO" id="GO:0046872">
    <property type="term" value="F:metal ion binding"/>
    <property type="evidence" value="ECO:0007669"/>
    <property type="project" value="UniProtKB-KW"/>
</dbReference>
<dbReference type="EMBL" id="QPJM01000006">
    <property type="protein sequence ID" value="RCW83102.1"/>
    <property type="molecule type" value="Genomic_DNA"/>
</dbReference>
<dbReference type="PANTHER" id="PTHR11103">
    <property type="entry name" value="SLR1189 PROTEIN"/>
    <property type="match status" value="1"/>
</dbReference>
<dbReference type="AlphaFoldDB" id="A0A368YSA0"/>
<feature type="binding site" evidence="3">
    <location>
        <position position="325"/>
    </location>
    <ligand>
        <name>Zn(2+)</name>
        <dbReference type="ChEBI" id="CHEBI:29105"/>
    </ligand>
</feature>
<reference evidence="5 6" key="1">
    <citation type="submission" date="2018-07" db="EMBL/GenBank/DDBJ databases">
        <title>Genomic Encyclopedia of Type Strains, Phase III (KMG-III): the genomes of soil and plant-associated and newly described type strains.</title>
        <authorList>
            <person name="Whitman W."/>
        </authorList>
    </citation>
    <scope>NUCLEOTIDE SEQUENCE [LARGE SCALE GENOMIC DNA]</scope>
    <source>
        <strain evidence="5 6">31-25a</strain>
    </source>
</reference>
<gene>
    <name evidence="5" type="ORF">C7476_106135</name>
</gene>
<keyword evidence="2 3" id="KW-0808">Transferase</keyword>
<dbReference type="PANTHER" id="PTHR11103:SF18">
    <property type="entry name" value="SLR1189 PROTEIN"/>
    <property type="match status" value="1"/>
</dbReference>
<dbReference type="InterPro" id="IPR036589">
    <property type="entry name" value="HCY_dom_sf"/>
</dbReference>
<comment type="caution">
    <text evidence="5">The sequence shown here is derived from an EMBL/GenBank/DDBJ whole genome shotgun (WGS) entry which is preliminary data.</text>
</comment>
<evidence type="ECO:0000256" key="2">
    <source>
        <dbReference type="ARBA" id="ARBA00022679"/>
    </source>
</evidence>
<evidence type="ECO:0000313" key="6">
    <source>
        <dbReference type="Proteomes" id="UP000253324"/>
    </source>
</evidence>
<evidence type="ECO:0000313" key="5">
    <source>
        <dbReference type="EMBL" id="RCW83102.1"/>
    </source>
</evidence>
<sequence>MPGTKGAKQDVPGGEATSPYRPLLEGTIIIMAKYRKNLPQLEGTTFLSDGGMETTFIFHDGIDLPEFASFVLMATPEGRQRLKDYYISYLKIARENGAGFILDTPTWRANPDWGAKLGYDAEGLRAINRDSVDLLLELRKEFETAATPCVISGAIGPRGDGYKAGNMNANEAETYHAAQIESFAQTEADMVAAYTLTNYNEAIGVARAAKNHAMPSVISFTLETDGKLVTGLSLGDAINRVDDATGGSPAYYMINCAHPSHFVDALEKGEAWLDRVRGVKANASTKSHAELDDSVTLDAGDPVDLGRWYNGLTRSFPKMRILGGCCGTDHRHVAAICEACSTQTAQSA</sequence>
<dbReference type="Proteomes" id="UP000253324">
    <property type="component" value="Unassembled WGS sequence"/>
</dbReference>
<dbReference type="InterPro" id="IPR003726">
    <property type="entry name" value="HCY_dom"/>
</dbReference>
<dbReference type="GO" id="GO:0008168">
    <property type="term" value="F:methyltransferase activity"/>
    <property type="evidence" value="ECO:0007669"/>
    <property type="project" value="UniProtKB-UniRule"/>
</dbReference>
<dbReference type="GO" id="GO:0032259">
    <property type="term" value="P:methylation"/>
    <property type="evidence" value="ECO:0007669"/>
    <property type="project" value="UniProtKB-KW"/>
</dbReference>
<keyword evidence="3" id="KW-0479">Metal-binding</keyword>
<protein>
    <submittedName>
        <fullName evidence="5">Homocysteine S-methyltransferase</fullName>
    </submittedName>
</protein>
<name>A0A368YSA0_9HYPH</name>
<feature type="binding site" evidence="3">
    <location>
        <position position="326"/>
    </location>
    <ligand>
        <name>Zn(2+)</name>
        <dbReference type="ChEBI" id="CHEBI:29105"/>
    </ligand>
</feature>
<organism evidence="5 6">
    <name type="scientific">Phyllobacterium bourgognense</name>
    <dbReference type="NCBI Taxonomy" id="314236"/>
    <lineage>
        <taxon>Bacteria</taxon>
        <taxon>Pseudomonadati</taxon>
        <taxon>Pseudomonadota</taxon>
        <taxon>Alphaproteobacteria</taxon>
        <taxon>Hyphomicrobiales</taxon>
        <taxon>Phyllobacteriaceae</taxon>
        <taxon>Phyllobacterium</taxon>
    </lineage>
</organism>
<dbReference type="PROSITE" id="PS50970">
    <property type="entry name" value="HCY"/>
    <property type="match status" value="1"/>
</dbReference>
<evidence type="ECO:0000256" key="3">
    <source>
        <dbReference type="PROSITE-ProRule" id="PRU00333"/>
    </source>
</evidence>
<accession>A0A368YSA0</accession>
<evidence type="ECO:0000259" key="4">
    <source>
        <dbReference type="PROSITE" id="PS50970"/>
    </source>
</evidence>
<dbReference type="Pfam" id="PF02574">
    <property type="entry name" value="S-methyl_trans"/>
    <property type="match status" value="1"/>
</dbReference>